<comment type="caution">
    <text evidence="2">The sequence shown here is derived from an EMBL/GenBank/DDBJ whole genome shotgun (WGS) entry which is preliminary data.</text>
</comment>
<keyword evidence="3" id="KW-1185">Reference proteome</keyword>
<feature type="compositionally biased region" description="Polar residues" evidence="1">
    <location>
        <begin position="55"/>
        <end position="65"/>
    </location>
</feature>
<sequence length="2398" mass="277735">MDQPPKLKREYQPKRKENKGWSEEDMLNDLDATMDDDQNDGTKNNNNEEEDEMSIDNTDNMSITIEDNNDKGEDDNDAINTMLQEKLSSYSLDCYPYTFSPLLLFTSPKYFDRGYSNYNAVAAFFAPALADLGVSTDEDGNMNGGDAKVASAVAAAAAASPESNRSNNMDNNNSPTRSPPRKSPRNGGGSSDNPSPHNDNSQLPYEEQQQGGINMLHGVIYERKNLTYDEVFHHIVATQSLVTCCIDAHFTAFQILNSQCLIYYDPLSPNIRVAFGESAVMDAALFLLMKCKYGDDVHVQENKNYYTGSSASPLQRRIYQLWKKINQMTMATLDNQMRWTNLPLGLDRYLFINSKQSHGNMSTQLTGNTCYFQVYLFAVLCKVGKPFISKNRNVIELLDVDLLEEATVRISLFLLTFFLEPESRICRPLTNSNFILDFHRYEQSQYYRAFVRYLEGKGIPVPKYDAQYEGVMGYFAMVKALHGYDKFTLEGATASTPNSKSLQYIQSTDGAAWKLCHGDYYKYRAANLMFGCNAGAMLGMSSFSEFNAWRKNQLLPFHASLHDKVEDLAKEVTSRRLTMYRDYYFMPQFEVGQQELIDIHHYTYLIDMCSLGKAPEALGQLVLDMNEELAQKIYYSTQNRNNYHKIMKSNQFENSKAYRHFLQHFMGVEWFGEYIGLGLSDINPKEKDINCLTQTVFYSQDLMRSQQFRQEYEFEKECVNEMARANSRRFNSMFDGRHIATRQYRAEVSIGKGYTYSKYNTLMHFLNVAEAYWSNPDVNNIQVFGKDIRTLLSITCQKIFFNPRHCGYYYYGPLELRGNYRVELDLALGSATGNAGPQVSMTNGGRSDLNYLTIVDRVYEFSYLKGILQSLFDSAKGARFKSDNGVLNLMMLSLQLDFGLFDEYAKLLNIPFMKDLQHEADTKELQVEIANLIYDFDRKHNEDAVTRSKVEHLIFQASYNFIVNKNFDLHSNQFKLIQMLNGDPDYQQYVLLCKIYMSLCQINKSVEVDYYKIKCNGLFHIVIPQNFSKKTSDYLEHITIHHSFSESEGIMKYDDISVFDLRPHQPEINLYTIKLQSKTDVQSMVKYIEFTNVFQTLSSEEQYLVFIGDNVILVDVVDGKEMNIRINQVDANVSTIFFNEAISFIPCFKYTEGEDVIVFTSRNIHYLVDKGGQFCPDYYGMKHEVVDCMFSDELFSDLNDDPRFRQSKLSDLVTESKVVVYFPDYLLLVSSRQQLINLLDYAVYIRNVSFFILVLFMLERTSMKLRYEERKDKVVQITGPWKDAILYMLGNSQNSRYDSIFKKQFFDINQYKNLPLREFIDKLCENFPRYQRFVDGEYQIVPREKQKRFLERIICGEECFHFSEVGSGKTKVIMPLLCQIFLSSNVEAHQHLARGGKMKDVLVILVPEHLVPDACSQVYRHCLNLNFRQKYKVYDDILALLHDNVKLGPDCKTIFVTSFNQFKKALTYDPICRKVRPHREQILVVCDEVDDFLDRDKLVFNICCNKSNSFDQPTMDYYHETSYAAYHGNSYPSDACDSSPNPSYWRELHAKFVAIFHEIQDASKSLNKSFGIFNEKTLRHCTSSISHDIEGYKALIARPYESVNRAMPGSYYSDVERTIFLTFVILSDDIAKYNELFQSERKFITFEYWKEYLAELDYDELVYGHDNLAEITEKHPHTLGGLIKFLYVIILKRMEVRDKSKSVNSVDIIFNFDCIGFTGTPFLDNYPTSDYIRHQREDDIPPCIDRSFYAYTNENLPQGEFEKRFYRFQGQNNNVKVKYLSSDFMNDSLKIGEMETLEAIFNQESSSHDVMPVDGVKAAPFNVIVDLCGIFKLSTIYDVRSLILQHFGANCFHYIYHIDQIDGSDRVLCIKTQNDVAFDEEFYKYLCRTYGADLRDKIFFFVDNRNYIGKDVPYQLVFQKHFNLPLFVKSVVVAHDVEDFSKIWQAMGRSRTMNDTTFSIYKSSISGEMNGEHGSEPIDIKKHPLTKLLYTRNCDCKMAGNLSSIYQTLIALYNLSKNSFYYSDEIVNTFIEKMEQTIMKKVSRLEEKLAGVLTEHIVPARILQHIFGDKFGRSSNKAISENGLSVDMVNELVRQIVRQKFEQRLPSGDIYDDYIRFLSGEQVSLMEISYTKQQQKQKQKQKAKSQDNDTMDMFDKRHQLPLCKKVEDYFASTIRIEDDGVKRMLGLPVSIPIFTLHYSGGGRQNVINVYPTVQFMYSHHINPRYITEDVRGVLGGANVPSRYYEDFLATVAAESKMEELDSKSESEMFHTETKLNGIRQNPQYSLVGIQPGVYIIGMKDQFNIHDIETHPLRDHMQCAMDEIGFVLFDKTNTKSVDEFGPYFIEQYILLDALSKQEVAQNVITYYCRHKDKLEKGLESYNEKRGKGFICWRFLSFAS</sequence>
<feature type="compositionally biased region" description="Low complexity" evidence="1">
    <location>
        <begin position="191"/>
        <end position="201"/>
    </location>
</feature>
<feature type="compositionally biased region" description="Low complexity" evidence="1">
    <location>
        <begin position="155"/>
        <end position="176"/>
    </location>
</feature>
<gene>
    <name evidence="2" type="ORF">QTG54_010105</name>
</gene>
<protein>
    <submittedName>
        <fullName evidence="2">Uncharacterized protein</fullName>
    </submittedName>
</protein>
<name>A0AAD8Y4Y8_9STRA</name>
<reference evidence="2" key="1">
    <citation type="submission" date="2023-06" db="EMBL/GenBank/DDBJ databases">
        <title>Survivors Of The Sea: Transcriptome response of Skeletonema marinoi to long-term dormancy.</title>
        <authorList>
            <person name="Pinder M.I.M."/>
            <person name="Kourtchenko O."/>
            <person name="Robertson E.K."/>
            <person name="Larsson T."/>
            <person name="Maumus F."/>
            <person name="Osuna-Cruz C.M."/>
            <person name="Vancaester E."/>
            <person name="Stenow R."/>
            <person name="Vandepoele K."/>
            <person name="Ploug H."/>
            <person name="Bruchert V."/>
            <person name="Godhe A."/>
            <person name="Topel M."/>
        </authorList>
    </citation>
    <scope>NUCLEOTIDE SEQUENCE</scope>
    <source>
        <strain evidence="2">R05AC</strain>
    </source>
</reference>
<feature type="region of interest" description="Disordered" evidence="1">
    <location>
        <begin position="155"/>
        <end position="205"/>
    </location>
</feature>
<organism evidence="2 3">
    <name type="scientific">Skeletonema marinoi</name>
    <dbReference type="NCBI Taxonomy" id="267567"/>
    <lineage>
        <taxon>Eukaryota</taxon>
        <taxon>Sar</taxon>
        <taxon>Stramenopiles</taxon>
        <taxon>Ochrophyta</taxon>
        <taxon>Bacillariophyta</taxon>
        <taxon>Coscinodiscophyceae</taxon>
        <taxon>Thalassiosirophycidae</taxon>
        <taxon>Thalassiosirales</taxon>
        <taxon>Skeletonemataceae</taxon>
        <taxon>Skeletonema</taxon>
        <taxon>Skeletonema marinoi-dohrnii complex</taxon>
    </lineage>
</organism>
<evidence type="ECO:0000313" key="3">
    <source>
        <dbReference type="Proteomes" id="UP001224775"/>
    </source>
</evidence>
<feature type="compositionally biased region" description="Basic and acidic residues" evidence="1">
    <location>
        <begin position="1"/>
        <end position="22"/>
    </location>
</feature>
<evidence type="ECO:0000313" key="2">
    <source>
        <dbReference type="EMBL" id="KAK1739562.1"/>
    </source>
</evidence>
<dbReference type="InterPro" id="IPR027417">
    <property type="entry name" value="P-loop_NTPase"/>
</dbReference>
<feature type="compositionally biased region" description="Acidic residues" evidence="1">
    <location>
        <begin position="23"/>
        <end position="39"/>
    </location>
</feature>
<dbReference type="Gene3D" id="3.40.50.300">
    <property type="entry name" value="P-loop containing nucleotide triphosphate hydrolases"/>
    <property type="match status" value="1"/>
</dbReference>
<feature type="region of interest" description="Disordered" evidence="1">
    <location>
        <begin position="1"/>
        <end position="75"/>
    </location>
</feature>
<dbReference type="EMBL" id="JATAAI010000018">
    <property type="protein sequence ID" value="KAK1739562.1"/>
    <property type="molecule type" value="Genomic_DNA"/>
</dbReference>
<dbReference type="SUPFAM" id="SSF52540">
    <property type="entry name" value="P-loop containing nucleoside triphosphate hydrolases"/>
    <property type="match status" value="1"/>
</dbReference>
<accession>A0AAD8Y4Y8</accession>
<proteinExistence type="predicted"/>
<dbReference type="Proteomes" id="UP001224775">
    <property type="component" value="Unassembled WGS sequence"/>
</dbReference>
<evidence type="ECO:0000256" key="1">
    <source>
        <dbReference type="SAM" id="MobiDB-lite"/>
    </source>
</evidence>